<feature type="active site" description="Nucleophile" evidence="7">
    <location>
        <position position="95"/>
    </location>
</feature>
<dbReference type="Gene3D" id="3.40.50.880">
    <property type="match status" value="1"/>
</dbReference>
<evidence type="ECO:0000256" key="3">
    <source>
        <dbReference type="ARBA" id="ARBA00022801"/>
    </source>
</evidence>
<dbReference type="PROSITE" id="PS51273">
    <property type="entry name" value="GATASE_TYPE_1"/>
    <property type="match status" value="1"/>
</dbReference>
<dbReference type="InterPro" id="IPR029062">
    <property type="entry name" value="Class_I_gatase-like"/>
</dbReference>
<dbReference type="SUPFAM" id="SSF52317">
    <property type="entry name" value="Class I glutamine amidotransferase-like"/>
    <property type="match status" value="1"/>
</dbReference>
<dbReference type="PANTHER" id="PTHR31559">
    <property type="entry name" value="PYRIDOXAL 5'-PHOSPHATE SYNTHASE SUBUNIT SNO"/>
    <property type="match status" value="1"/>
</dbReference>
<dbReference type="PIRSF" id="PIRSF005639">
    <property type="entry name" value="Glut_amidoT_SNO"/>
    <property type="match status" value="1"/>
</dbReference>
<sequence length="226" mass="24351">MQEDTLSRNGSPPFPKRSTIGVLGLQGDFDAHRRALEAAGAEVREVRRPDQLAGLGALVVPGGESTALLRLLAPRKMDEAIVAFHRTGGVLLGTCAGLILFAKEVASPGQPSLGLLDVTVDRNAFGRQVDSFVDQGRLRLNGTEVETEMVFIRAPRIRRVGPEVEVLGTWNGEPVLVRQDRIFGATFHPEMSPQSPFPQWFAQQVASPQAIAPLGQAAGSREDITP</sequence>
<feature type="active site" description="Charge relay system" evidence="7">
    <location>
        <position position="188"/>
    </location>
</feature>
<name>A0A956RPE4_UNCEI</name>
<dbReference type="Pfam" id="PF01174">
    <property type="entry name" value="SNO"/>
    <property type="match status" value="1"/>
</dbReference>
<dbReference type="PROSITE" id="PS01236">
    <property type="entry name" value="PDXT_SNO_1"/>
    <property type="match status" value="1"/>
</dbReference>
<protein>
    <recommendedName>
        <fullName evidence="2">glutaminase</fullName>
        <ecNumber evidence="2">3.5.1.2</ecNumber>
    </recommendedName>
</protein>
<dbReference type="NCBIfam" id="TIGR03800">
    <property type="entry name" value="PLP_synth_Pdx2"/>
    <property type="match status" value="1"/>
</dbReference>
<evidence type="ECO:0000313" key="10">
    <source>
        <dbReference type="Proteomes" id="UP000697710"/>
    </source>
</evidence>
<evidence type="ECO:0000313" key="9">
    <source>
        <dbReference type="EMBL" id="MCA9728576.1"/>
    </source>
</evidence>
<feature type="binding site" evidence="8">
    <location>
        <position position="122"/>
    </location>
    <ligand>
        <name>L-glutamine</name>
        <dbReference type="ChEBI" id="CHEBI:58359"/>
    </ligand>
</feature>
<dbReference type="EMBL" id="JAGQHR010000420">
    <property type="protein sequence ID" value="MCA9728576.1"/>
    <property type="molecule type" value="Genomic_DNA"/>
</dbReference>
<dbReference type="InterPro" id="IPR021196">
    <property type="entry name" value="PdxT/SNO_CS"/>
</dbReference>
<keyword evidence="4" id="KW-0315">Glutamine amidotransferase</keyword>
<dbReference type="PROSITE" id="PS51130">
    <property type="entry name" value="PDXT_SNO_2"/>
    <property type="match status" value="1"/>
</dbReference>
<reference evidence="9" key="2">
    <citation type="journal article" date="2021" name="Microbiome">
        <title>Successional dynamics and alternative stable states in a saline activated sludge microbial community over 9 years.</title>
        <authorList>
            <person name="Wang Y."/>
            <person name="Ye J."/>
            <person name="Ju F."/>
            <person name="Liu L."/>
            <person name="Boyd J.A."/>
            <person name="Deng Y."/>
            <person name="Parks D.H."/>
            <person name="Jiang X."/>
            <person name="Yin X."/>
            <person name="Woodcroft B.J."/>
            <person name="Tyson G.W."/>
            <person name="Hugenholtz P."/>
            <person name="Polz M.F."/>
            <person name="Zhang T."/>
        </authorList>
    </citation>
    <scope>NUCLEOTIDE SEQUENCE</scope>
    <source>
        <strain evidence="9">HKST-UBA01</strain>
    </source>
</reference>
<dbReference type="PANTHER" id="PTHR31559:SF0">
    <property type="entry name" value="PYRIDOXAL 5'-PHOSPHATE SYNTHASE SUBUNIT SNO1-RELATED"/>
    <property type="match status" value="1"/>
</dbReference>
<feature type="binding site" evidence="8">
    <location>
        <begin position="152"/>
        <end position="153"/>
    </location>
    <ligand>
        <name>L-glutamine</name>
        <dbReference type="ChEBI" id="CHEBI:58359"/>
    </ligand>
</feature>
<evidence type="ECO:0000256" key="6">
    <source>
        <dbReference type="ARBA" id="ARBA00049534"/>
    </source>
</evidence>
<evidence type="ECO:0000256" key="7">
    <source>
        <dbReference type="PIRSR" id="PIRSR005639-1"/>
    </source>
</evidence>
<evidence type="ECO:0000256" key="4">
    <source>
        <dbReference type="ARBA" id="ARBA00022962"/>
    </source>
</evidence>
<dbReference type="GO" id="GO:0005829">
    <property type="term" value="C:cytosol"/>
    <property type="evidence" value="ECO:0007669"/>
    <property type="project" value="TreeGrafter"/>
</dbReference>
<keyword evidence="3 9" id="KW-0378">Hydrolase</keyword>
<dbReference type="GO" id="GO:0008614">
    <property type="term" value="P:pyridoxine metabolic process"/>
    <property type="evidence" value="ECO:0007669"/>
    <property type="project" value="TreeGrafter"/>
</dbReference>
<proteinExistence type="inferred from homology"/>
<evidence type="ECO:0000256" key="2">
    <source>
        <dbReference type="ARBA" id="ARBA00012918"/>
    </source>
</evidence>
<feature type="binding site" evidence="8">
    <location>
        <begin position="63"/>
        <end position="65"/>
    </location>
    <ligand>
        <name>L-glutamine</name>
        <dbReference type="ChEBI" id="CHEBI:58359"/>
    </ligand>
</feature>
<comment type="catalytic activity">
    <reaction evidence="6">
        <text>L-glutamine + H2O = L-glutamate + NH4(+)</text>
        <dbReference type="Rhea" id="RHEA:15889"/>
        <dbReference type="ChEBI" id="CHEBI:15377"/>
        <dbReference type="ChEBI" id="CHEBI:28938"/>
        <dbReference type="ChEBI" id="CHEBI:29985"/>
        <dbReference type="ChEBI" id="CHEBI:58359"/>
        <dbReference type="EC" id="3.5.1.2"/>
    </reaction>
</comment>
<accession>A0A956RPE4</accession>
<dbReference type="EC" id="3.5.1.2" evidence="2"/>
<dbReference type="CDD" id="cd01749">
    <property type="entry name" value="GATase1_PB"/>
    <property type="match status" value="1"/>
</dbReference>
<organism evidence="9 10">
    <name type="scientific">Eiseniibacteriota bacterium</name>
    <dbReference type="NCBI Taxonomy" id="2212470"/>
    <lineage>
        <taxon>Bacteria</taxon>
        <taxon>Candidatus Eiseniibacteriota</taxon>
    </lineage>
</organism>
<dbReference type="GO" id="GO:1903600">
    <property type="term" value="C:glutaminase complex"/>
    <property type="evidence" value="ECO:0007669"/>
    <property type="project" value="TreeGrafter"/>
</dbReference>
<dbReference type="GO" id="GO:0016829">
    <property type="term" value="F:lyase activity"/>
    <property type="evidence" value="ECO:0007669"/>
    <property type="project" value="UniProtKB-KW"/>
</dbReference>
<evidence type="ECO:0000256" key="1">
    <source>
        <dbReference type="ARBA" id="ARBA00008345"/>
    </source>
</evidence>
<evidence type="ECO:0000256" key="8">
    <source>
        <dbReference type="PIRSR" id="PIRSR005639-2"/>
    </source>
</evidence>
<dbReference type="GO" id="GO:0042823">
    <property type="term" value="P:pyridoxal phosphate biosynthetic process"/>
    <property type="evidence" value="ECO:0007669"/>
    <property type="project" value="InterPro"/>
</dbReference>
<keyword evidence="5 9" id="KW-0456">Lyase</keyword>
<dbReference type="GO" id="GO:0004359">
    <property type="term" value="F:glutaminase activity"/>
    <property type="evidence" value="ECO:0007669"/>
    <property type="project" value="UniProtKB-EC"/>
</dbReference>
<evidence type="ECO:0000256" key="5">
    <source>
        <dbReference type="ARBA" id="ARBA00023239"/>
    </source>
</evidence>
<dbReference type="AlphaFoldDB" id="A0A956RPE4"/>
<feature type="active site" description="Charge relay system" evidence="7">
    <location>
        <position position="190"/>
    </location>
</feature>
<dbReference type="Proteomes" id="UP000697710">
    <property type="component" value="Unassembled WGS sequence"/>
</dbReference>
<comment type="caution">
    <text evidence="9">The sequence shown here is derived from an EMBL/GenBank/DDBJ whole genome shotgun (WGS) entry which is preliminary data.</text>
</comment>
<reference evidence="9" key="1">
    <citation type="submission" date="2020-04" db="EMBL/GenBank/DDBJ databases">
        <authorList>
            <person name="Zhang T."/>
        </authorList>
    </citation>
    <scope>NUCLEOTIDE SEQUENCE</scope>
    <source>
        <strain evidence="9">HKST-UBA01</strain>
    </source>
</reference>
<gene>
    <name evidence="9" type="primary">pdxT</name>
    <name evidence="9" type="ORF">KC729_12885</name>
</gene>
<dbReference type="InterPro" id="IPR002161">
    <property type="entry name" value="PdxT/SNO"/>
</dbReference>
<comment type="similarity">
    <text evidence="1">Belongs to the glutaminase PdxT/SNO family.</text>
</comment>